<organism evidence="2 3">
    <name type="scientific">Tubulinosema ratisbonensis</name>
    <dbReference type="NCBI Taxonomy" id="291195"/>
    <lineage>
        <taxon>Eukaryota</taxon>
        <taxon>Fungi</taxon>
        <taxon>Fungi incertae sedis</taxon>
        <taxon>Microsporidia</taxon>
        <taxon>Tubulinosematoidea</taxon>
        <taxon>Tubulinosematidae</taxon>
        <taxon>Tubulinosema</taxon>
    </lineage>
</organism>
<proteinExistence type="predicted"/>
<evidence type="ECO:0000313" key="3">
    <source>
        <dbReference type="Proteomes" id="UP000282876"/>
    </source>
</evidence>
<evidence type="ECO:0000313" key="2">
    <source>
        <dbReference type="EMBL" id="RVD91662.1"/>
    </source>
</evidence>
<keyword evidence="1" id="KW-1133">Transmembrane helix</keyword>
<name>A0A437AKN7_9MICR</name>
<keyword evidence="3" id="KW-1185">Reference proteome</keyword>
<keyword evidence="1" id="KW-0472">Membrane</keyword>
<protein>
    <submittedName>
        <fullName evidence="2">Uncharacterized protein</fullName>
    </submittedName>
</protein>
<comment type="caution">
    <text evidence="2">The sequence shown here is derived from an EMBL/GenBank/DDBJ whole genome shotgun (WGS) entry which is preliminary data.</text>
</comment>
<dbReference type="EMBL" id="RCSS01000450">
    <property type="protein sequence ID" value="RVD91662.1"/>
    <property type="molecule type" value="Genomic_DNA"/>
</dbReference>
<sequence>MSTIQTYLTTLTEKLQSYSKKANLDTLEDILTLKEIIDHLIRTTKVPLPLVSKFMHLKKIIKSLNNKLEPQESKPLFTKKERTFDLQDLPERVNELICLNECIASAISYQKENIDNLCVQMAQDEICVDRQMSELDSALRHRRRKNKFYSFVLVFFGMVIFFVLIIRIMLR</sequence>
<dbReference type="Gene3D" id="1.20.5.110">
    <property type="match status" value="1"/>
</dbReference>
<dbReference type="AlphaFoldDB" id="A0A437AKN7"/>
<keyword evidence="1" id="KW-0812">Transmembrane</keyword>
<dbReference type="VEuPathDB" id="MicrosporidiaDB:TUBRATIS_18760"/>
<dbReference type="OrthoDB" id="2192337at2759"/>
<feature type="transmembrane region" description="Helical" evidence="1">
    <location>
        <begin position="148"/>
        <end position="170"/>
    </location>
</feature>
<accession>A0A437AKN7</accession>
<gene>
    <name evidence="2" type="ORF">TUBRATIS_18760</name>
</gene>
<reference evidence="2 3" key="1">
    <citation type="submission" date="2018-10" db="EMBL/GenBank/DDBJ databases">
        <title>Draft genome sequence of the microsporidian Tubulinosema ratisbonensis.</title>
        <authorList>
            <person name="Polonais V."/>
            <person name="Peyretaillade E."/>
            <person name="Niehus S."/>
            <person name="Wawrzyniak I."/>
            <person name="Franchet A."/>
            <person name="Gaspin C."/>
            <person name="Reichstadt M."/>
            <person name="Belser C."/>
            <person name="Labadie K."/>
            <person name="Delbac F."/>
            <person name="Ferrandon D."/>
        </authorList>
    </citation>
    <scope>NUCLEOTIDE SEQUENCE [LARGE SCALE GENOMIC DNA]</scope>
    <source>
        <strain evidence="2 3">Franzen</strain>
    </source>
</reference>
<dbReference type="Proteomes" id="UP000282876">
    <property type="component" value="Unassembled WGS sequence"/>
</dbReference>
<evidence type="ECO:0000256" key="1">
    <source>
        <dbReference type="SAM" id="Phobius"/>
    </source>
</evidence>